<evidence type="ECO:0000313" key="3">
    <source>
        <dbReference type="Proteomes" id="UP001244207"/>
    </source>
</evidence>
<dbReference type="Proteomes" id="UP001244207">
    <property type="component" value="Unassembled WGS sequence"/>
</dbReference>
<proteinExistence type="predicted"/>
<dbReference type="RefSeq" id="XP_060371917.1">
    <property type="nucleotide sequence ID" value="XM_060506878.1"/>
</dbReference>
<evidence type="ECO:0000313" key="2">
    <source>
        <dbReference type="EMBL" id="KAK1731862.1"/>
    </source>
</evidence>
<organism evidence="2 3">
    <name type="scientific">Glomerella acutata</name>
    <name type="common">Colletotrichum acutatum</name>
    <dbReference type="NCBI Taxonomy" id="27357"/>
    <lineage>
        <taxon>Eukaryota</taxon>
        <taxon>Fungi</taxon>
        <taxon>Dikarya</taxon>
        <taxon>Ascomycota</taxon>
        <taxon>Pezizomycotina</taxon>
        <taxon>Sordariomycetes</taxon>
        <taxon>Hypocreomycetidae</taxon>
        <taxon>Glomerellales</taxon>
        <taxon>Glomerellaceae</taxon>
        <taxon>Colletotrichum</taxon>
        <taxon>Colletotrichum acutatum species complex</taxon>
    </lineage>
</organism>
<gene>
    <name evidence="2" type="ORF">BDZ83DRAFT_597004</name>
</gene>
<feature type="transmembrane region" description="Helical" evidence="1">
    <location>
        <begin position="20"/>
        <end position="40"/>
    </location>
</feature>
<name>A0AAD8XR86_GLOAC</name>
<keyword evidence="1" id="KW-1133">Transmembrane helix</keyword>
<evidence type="ECO:0000256" key="1">
    <source>
        <dbReference type="SAM" id="Phobius"/>
    </source>
</evidence>
<comment type="caution">
    <text evidence="2">The sequence shown here is derived from an EMBL/GenBank/DDBJ whole genome shotgun (WGS) entry which is preliminary data.</text>
</comment>
<dbReference type="EMBL" id="JAHMHS010000001">
    <property type="protein sequence ID" value="KAK1731862.1"/>
    <property type="molecule type" value="Genomic_DNA"/>
</dbReference>
<keyword evidence="3" id="KW-1185">Reference proteome</keyword>
<reference evidence="2" key="1">
    <citation type="submission" date="2021-12" db="EMBL/GenBank/DDBJ databases">
        <title>Comparative genomics, transcriptomics and evolutionary studies reveal genomic signatures of adaptation to plant cell wall in hemibiotrophic fungi.</title>
        <authorList>
            <consortium name="DOE Joint Genome Institute"/>
            <person name="Baroncelli R."/>
            <person name="Diaz J.F."/>
            <person name="Benocci T."/>
            <person name="Peng M."/>
            <person name="Battaglia E."/>
            <person name="Haridas S."/>
            <person name="Andreopoulos W."/>
            <person name="Labutti K."/>
            <person name="Pangilinan J."/>
            <person name="Floch G.L."/>
            <person name="Makela M.R."/>
            <person name="Henrissat B."/>
            <person name="Grigoriev I.V."/>
            <person name="Crouch J.A."/>
            <person name="De Vries R.P."/>
            <person name="Sukno S.A."/>
            <person name="Thon M.R."/>
        </authorList>
    </citation>
    <scope>NUCLEOTIDE SEQUENCE</scope>
    <source>
        <strain evidence="2">CBS 112980</strain>
    </source>
</reference>
<dbReference type="GeneID" id="85390777"/>
<keyword evidence="1" id="KW-0812">Transmembrane</keyword>
<dbReference type="AlphaFoldDB" id="A0AAD8XR86"/>
<sequence>MRLRSKIKNLRLKVRQLSIYFNTTVSSLAIYMPPALITSIQWDSDIVVCLMGIVLHAVLRASPYFRGRTNKHLARYRQLTFDFHSNATRLKP</sequence>
<feature type="transmembrane region" description="Helical" evidence="1">
    <location>
        <begin position="46"/>
        <end position="65"/>
    </location>
</feature>
<accession>A0AAD8XR86</accession>
<protein>
    <submittedName>
        <fullName evidence="2">Uncharacterized protein</fullName>
    </submittedName>
</protein>
<keyword evidence="1" id="KW-0472">Membrane</keyword>